<dbReference type="EMBL" id="DRWN01000045">
    <property type="protein sequence ID" value="HHK68590.1"/>
    <property type="molecule type" value="Genomic_DNA"/>
</dbReference>
<organism evidence="1">
    <name type="scientific">Caldiarchaeum subterraneum</name>
    <dbReference type="NCBI Taxonomy" id="311458"/>
    <lineage>
        <taxon>Archaea</taxon>
        <taxon>Nitrososphaerota</taxon>
        <taxon>Candidatus Caldarchaeales</taxon>
        <taxon>Candidatus Caldarchaeaceae</taxon>
        <taxon>Candidatus Caldarchaeum</taxon>
    </lineage>
</organism>
<gene>
    <name evidence="1" type="ORF">ENM11_05495</name>
</gene>
<evidence type="ECO:0000313" key="1">
    <source>
        <dbReference type="EMBL" id="HHK68590.1"/>
    </source>
</evidence>
<reference evidence="1" key="1">
    <citation type="journal article" date="2020" name="mSystems">
        <title>Genome- and Community-Level Interaction Insights into Carbon Utilization and Element Cycling Functions of Hydrothermarchaeota in Hydrothermal Sediment.</title>
        <authorList>
            <person name="Zhou Z."/>
            <person name="Liu Y."/>
            <person name="Xu W."/>
            <person name="Pan J."/>
            <person name="Luo Z.H."/>
            <person name="Li M."/>
        </authorList>
    </citation>
    <scope>NUCLEOTIDE SEQUENCE [LARGE SCALE GENOMIC DNA]</scope>
    <source>
        <strain evidence="1">SpSt-1056</strain>
    </source>
</reference>
<accession>A0A7C5QA66</accession>
<comment type="caution">
    <text evidence="1">The sequence shown here is derived from an EMBL/GenBank/DDBJ whole genome shotgun (WGS) entry which is preliminary data.</text>
</comment>
<proteinExistence type="predicted"/>
<name>A0A7C5QA66_CALS0</name>
<dbReference type="AlphaFoldDB" id="A0A7C5QA66"/>
<sequence length="62" mass="7100">MKEKYPQPLTFLKCLSCGTENSRPFKEDDYILKMVDSEKCPKCGGMQSKIVNIYVPDKKPAK</sequence>
<protein>
    <submittedName>
        <fullName evidence="1">Uncharacterized protein</fullName>
    </submittedName>
</protein>